<keyword evidence="1" id="KW-0808">Transferase</keyword>
<evidence type="ECO:0000256" key="4">
    <source>
        <dbReference type="ARBA" id="ARBA00022840"/>
    </source>
</evidence>
<evidence type="ECO:0000313" key="7">
    <source>
        <dbReference type="EMBL" id="MEM5550447.1"/>
    </source>
</evidence>
<keyword evidence="4" id="KW-0067">ATP-binding</keyword>
<evidence type="ECO:0000313" key="8">
    <source>
        <dbReference type="Proteomes" id="UP001388366"/>
    </source>
</evidence>
<dbReference type="Gene3D" id="1.25.40.10">
    <property type="entry name" value="Tetratricopeptide repeat domain"/>
    <property type="match status" value="3"/>
</dbReference>
<evidence type="ECO:0000256" key="2">
    <source>
        <dbReference type="ARBA" id="ARBA00022741"/>
    </source>
</evidence>
<evidence type="ECO:0000256" key="3">
    <source>
        <dbReference type="ARBA" id="ARBA00022777"/>
    </source>
</evidence>
<name>A0ABU9U079_9GAMM</name>
<keyword evidence="5" id="KW-0802">TPR repeat</keyword>
<comment type="caution">
    <text evidence="7">The sequence shown here is derived from an EMBL/GenBank/DDBJ whole genome shotgun (WGS) entry which is preliminary data.</text>
</comment>
<dbReference type="PROSITE" id="PS50011">
    <property type="entry name" value="PROTEIN_KINASE_DOM"/>
    <property type="match status" value="1"/>
</dbReference>
<dbReference type="InterPro" id="IPR008271">
    <property type="entry name" value="Ser/Thr_kinase_AS"/>
</dbReference>
<evidence type="ECO:0000256" key="1">
    <source>
        <dbReference type="ARBA" id="ARBA00022679"/>
    </source>
</evidence>
<sequence length="865" mass="97631">MSQPHNSVEKFNTTIVNYKLIKLLNQGGMGSVYLAEDTRLKRYVAIKLIKVNSTQSAADINVLNEAQLLARLNHPHIVQIHDVLMFEDQLCIVMEYLKGKTLQQFQQQHICCLLDKLNILLQLCAGLSHAHSQQVIHCDLKPANIIIDTEKNVLKITDFGIAALHNTDTGESVQGLSFGSASAMSPEQIRKEPVDFKSDLFSFGILAYMFISGRHPFGEGAAQALANNIANGKASNAHEIIPALPNELCDLLNQLLQRKKSRRPVNAQSVERRLQDIIIAIKQQEILAQETIPLDQLVVKTKSPKKWVILGAVMGIAAITTGLMYKFEVHKPEEHYVVFLAPEIKVPPLFEADINMVKATIDDAVRQGIINSKHLHLISEDEIKVIEDSNNQQTLTQRLKQLSIATGMQEAVRAELNCMQPQCYLTLVRLEAPNWTVKARKQWPIIIDNYSQMHHSSSQQLTALYPDFDNKYVVMSQLSDKVQIEHIELYQKVQHVGDYSEQLFMQISRAIEQTPQLYANYELLREVALSLYQQSQQDEYLNTASKLLFNSPLAYQNTPAFAKNAMLIAVARQDWSAATQYLAKAEQVGASTLTLYELKGMLYLHQDKLSEAQSAFELALKIRTNPIIKQNLALVMWWQGDIEKAKQLLNEVISVSPQNYMANQLLADIALTEGDLVIAIKQYKQAINIKADSTDLSNLSIAYSLQGEFEQALIVAQQAVDINPEHVSFRLNLADTQKALSLIESYPANYLKVIELTQDKQTLDGYLEVAQAHSQLGEAKLALQALNKAISISSEHYEYVFTAALVYSVIGEYQSAIMYIEKSLTIGYHPMWFKLPWFKPWCKKEEFITLMQQYDSSFSCGFTLN</sequence>
<feature type="domain" description="Protein kinase" evidence="6">
    <location>
        <begin position="18"/>
        <end position="278"/>
    </location>
</feature>
<dbReference type="PROSITE" id="PS50005">
    <property type="entry name" value="TPR"/>
    <property type="match status" value="2"/>
</dbReference>
<keyword evidence="8" id="KW-1185">Reference proteome</keyword>
<keyword evidence="2" id="KW-0547">Nucleotide-binding</keyword>
<organism evidence="7 8">
    <name type="scientific">Pseudoalteromonas neustonica</name>
    <dbReference type="NCBI Taxonomy" id="1840331"/>
    <lineage>
        <taxon>Bacteria</taxon>
        <taxon>Pseudomonadati</taxon>
        <taxon>Pseudomonadota</taxon>
        <taxon>Gammaproteobacteria</taxon>
        <taxon>Alteromonadales</taxon>
        <taxon>Pseudoalteromonadaceae</taxon>
        <taxon>Pseudoalteromonas</taxon>
    </lineage>
</organism>
<dbReference type="PANTHER" id="PTHR43289:SF6">
    <property type="entry name" value="SERINE_THREONINE-PROTEIN KINASE NEKL-3"/>
    <property type="match status" value="1"/>
</dbReference>
<keyword evidence="3 7" id="KW-0418">Kinase</keyword>
<dbReference type="InterPro" id="IPR000719">
    <property type="entry name" value="Prot_kinase_dom"/>
</dbReference>
<dbReference type="SUPFAM" id="SSF56112">
    <property type="entry name" value="Protein kinase-like (PK-like)"/>
    <property type="match status" value="1"/>
</dbReference>
<accession>A0ABU9U079</accession>
<dbReference type="RefSeq" id="WP_342883608.1">
    <property type="nucleotide sequence ID" value="NZ_JBBMQU010000008.1"/>
</dbReference>
<dbReference type="PANTHER" id="PTHR43289">
    <property type="entry name" value="MITOGEN-ACTIVATED PROTEIN KINASE KINASE KINASE 20-RELATED"/>
    <property type="match status" value="1"/>
</dbReference>
<proteinExistence type="predicted"/>
<evidence type="ECO:0000256" key="5">
    <source>
        <dbReference type="PROSITE-ProRule" id="PRU00339"/>
    </source>
</evidence>
<dbReference type="Pfam" id="PF00069">
    <property type="entry name" value="Pkinase"/>
    <property type="match status" value="1"/>
</dbReference>
<dbReference type="Gene3D" id="1.10.510.10">
    <property type="entry name" value="Transferase(Phosphotransferase) domain 1"/>
    <property type="match status" value="1"/>
</dbReference>
<evidence type="ECO:0000259" key="6">
    <source>
        <dbReference type="PROSITE" id="PS50011"/>
    </source>
</evidence>
<dbReference type="SMART" id="SM00220">
    <property type="entry name" value="S_TKc"/>
    <property type="match status" value="1"/>
</dbReference>
<dbReference type="InterPro" id="IPR019734">
    <property type="entry name" value="TPR_rpt"/>
</dbReference>
<dbReference type="InterPro" id="IPR011009">
    <property type="entry name" value="Kinase-like_dom_sf"/>
</dbReference>
<dbReference type="Pfam" id="PF13432">
    <property type="entry name" value="TPR_16"/>
    <property type="match status" value="1"/>
</dbReference>
<dbReference type="SMART" id="SM00028">
    <property type="entry name" value="TPR"/>
    <property type="match status" value="5"/>
</dbReference>
<dbReference type="Proteomes" id="UP001388366">
    <property type="component" value="Unassembled WGS sequence"/>
</dbReference>
<protein>
    <submittedName>
        <fullName evidence="7">Protein kinase</fullName>
    </submittedName>
</protein>
<dbReference type="PROSITE" id="PS00108">
    <property type="entry name" value="PROTEIN_KINASE_ST"/>
    <property type="match status" value="1"/>
</dbReference>
<dbReference type="GO" id="GO:0016301">
    <property type="term" value="F:kinase activity"/>
    <property type="evidence" value="ECO:0007669"/>
    <property type="project" value="UniProtKB-KW"/>
</dbReference>
<dbReference type="CDD" id="cd14014">
    <property type="entry name" value="STKc_PknB_like"/>
    <property type="match status" value="1"/>
</dbReference>
<dbReference type="Pfam" id="PF13181">
    <property type="entry name" value="TPR_8"/>
    <property type="match status" value="2"/>
</dbReference>
<gene>
    <name evidence="7" type="ORF">WNY63_06865</name>
</gene>
<feature type="repeat" description="TPR" evidence="5">
    <location>
        <begin position="693"/>
        <end position="726"/>
    </location>
</feature>
<reference evidence="7 8" key="1">
    <citation type="submission" date="2024-03" db="EMBL/GenBank/DDBJ databases">
        <title>Community enrichment and isolation of bacterial strains for fucoidan degradation.</title>
        <authorList>
            <person name="Sichert A."/>
        </authorList>
    </citation>
    <scope>NUCLEOTIDE SEQUENCE [LARGE SCALE GENOMIC DNA]</scope>
    <source>
        <strain evidence="7 8">AS81</strain>
    </source>
</reference>
<feature type="repeat" description="TPR" evidence="5">
    <location>
        <begin position="593"/>
        <end position="626"/>
    </location>
</feature>
<dbReference type="EMBL" id="JBBMQU010000008">
    <property type="protein sequence ID" value="MEM5550447.1"/>
    <property type="molecule type" value="Genomic_DNA"/>
</dbReference>
<dbReference type="SUPFAM" id="SSF48452">
    <property type="entry name" value="TPR-like"/>
    <property type="match status" value="2"/>
</dbReference>
<dbReference type="InterPro" id="IPR011990">
    <property type="entry name" value="TPR-like_helical_dom_sf"/>
</dbReference>